<dbReference type="SUPFAM" id="SSF56112">
    <property type="entry name" value="Protein kinase-like (PK-like)"/>
    <property type="match status" value="1"/>
</dbReference>
<dbReference type="GO" id="GO:1902554">
    <property type="term" value="C:serine/threonine protein kinase complex"/>
    <property type="evidence" value="ECO:0007669"/>
    <property type="project" value="TreeGrafter"/>
</dbReference>
<dbReference type="PANTHER" id="PTHR48014">
    <property type="entry name" value="SERINE/THREONINE-PROTEIN KINASE FRAY2"/>
    <property type="match status" value="1"/>
</dbReference>
<dbReference type="PANTHER" id="PTHR48014:SF21">
    <property type="entry name" value="SERINE_THREONINE-PROTEIN KINASE FRAY2"/>
    <property type="match status" value="1"/>
</dbReference>
<organism evidence="5 6">
    <name type="scientific">Rhizopus stolonifer</name>
    <name type="common">Rhizopus nigricans</name>
    <dbReference type="NCBI Taxonomy" id="4846"/>
    <lineage>
        <taxon>Eukaryota</taxon>
        <taxon>Fungi</taxon>
        <taxon>Fungi incertae sedis</taxon>
        <taxon>Mucoromycota</taxon>
        <taxon>Mucoromycotina</taxon>
        <taxon>Mucoromycetes</taxon>
        <taxon>Mucorales</taxon>
        <taxon>Mucorineae</taxon>
        <taxon>Rhizopodaceae</taxon>
        <taxon>Rhizopus</taxon>
    </lineage>
</organism>
<dbReference type="InterPro" id="IPR047173">
    <property type="entry name" value="STRAD_A/B-like"/>
</dbReference>
<evidence type="ECO:0000256" key="3">
    <source>
        <dbReference type="SAM" id="MobiDB-lite"/>
    </source>
</evidence>
<dbReference type="GO" id="GO:0005524">
    <property type="term" value="F:ATP binding"/>
    <property type="evidence" value="ECO:0007669"/>
    <property type="project" value="InterPro"/>
</dbReference>
<evidence type="ECO:0000259" key="4">
    <source>
        <dbReference type="PROSITE" id="PS50011"/>
    </source>
</evidence>
<dbReference type="GO" id="GO:0043539">
    <property type="term" value="F:protein serine/threonine kinase activator activity"/>
    <property type="evidence" value="ECO:0007669"/>
    <property type="project" value="InterPro"/>
</dbReference>
<dbReference type="SMART" id="SM00220">
    <property type="entry name" value="S_TKc"/>
    <property type="match status" value="1"/>
</dbReference>
<name>A0A367JNX6_RHIST</name>
<evidence type="ECO:0000256" key="2">
    <source>
        <dbReference type="SAM" id="Coils"/>
    </source>
</evidence>
<proteinExistence type="inferred from homology"/>
<sequence>MDNQGTVLLSDFGVSSSLTENSEIRKTFVGTPCWMAPEVMEQSGYNFKADIWSFGITAIELATGHAPFAKFPPMKVLMMTLNQSPPTLNRNQTKFKYSRTFKDMIDICLQKDSNKRPSAEKLILHPFFKEAKKKEYLVKSVLAFVPSLEKRHHRKTTMKESPMESSDQWDFDEPSKIDKPKHISFGGAVIKTKELGLPSPVPSEPELVSPSFTRKSRFVIEDQADGPQPFPSDSCPTPISISPPHDPHWPYSMGIGLGISDLEGNEIKRGRFSVNQSFVSKSEHIPDSSLGFHSVPISRVTSSDKGRKSRFEIQPISTEISPPNTVYGTSECVRSEPLTRESSRHQRTISSSSGKIGRFSIEKEEVITETIPRESSPECRKKGRFELMGSLPSEMFEPLPIHHSPSYDIQGYIDTLLRQLEDQKLILNDISHCLPMMDMFKLPISSVDYPIQTHADSTIDYLQQVLISSHQEKERLMKENELLRQEINQLKKQP</sequence>
<dbReference type="GO" id="GO:0006611">
    <property type="term" value="P:protein export from nucleus"/>
    <property type="evidence" value="ECO:0007669"/>
    <property type="project" value="TreeGrafter"/>
</dbReference>
<dbReference type="STRING" id="4846.A0A367JNX6"/>
<dbReference type="GO" id="GO:0004672">
    <property type="term" value="F:protein kinase activity"/>
    <property type="evidence" value="ECO:0007669"/>
    <property type="project" value="InterPro"/>
</dbReference>
<evidence type="ECO:0000256" key="1">
    <source>
        <dbReference type="ARBA" id="ARBA00008874"/>
    </source>
</evidence>
<keyword evidence="6" id="KW-1185">Reference proteome</keyword>
<gene>
    <name evidence="5" type="ORF">CU098_004380</name>
</gene>
<dbReference type="AlphaFoldDB" id="A0A367JNX6"/>
<evidence type="ECO:0000313" key="6">
    <source>
        <dbReference type="Proteomes" id="UP000253551"/>
    </source>
</evidence>
<dbReference type="PROSITE" id="PS50011">
    <property type="entry name" value="PROTEIN_KINASE_DOM"/>
    <property type="match status" value="1"/>
</dbReference>
<dbReference type="EMBL" id="PJQM01002964">
    <property type="protein sequence ID" value="RCH91628.1"/>
    <property type="molecule type" value="Genomic_DNA"/>
</dbReference>
<comment type="caution">
    <text evidence="5">The sequence shown here is derived from an EMBL/GenBank/DDBJ whole genome shotgun (WGS) entry which is preliminary data.</text>
</comment>
<keyword evidence="2" id="KW-0175">Coiled coil</keyword>
<feature type="domain" description="Protein kinase" evidence="4">
    <location>
        <begin position="1"/>
        <end position="128"/>
    </location>
</feature>
<dbReference type="InterPro" id="IPR011009">
    <property type="entry name" value="Kinase-like_dom_sf"/>
</dbReference>
<dbReference type="Pfam" id="PF00069">
    <property type="entry name" value="Pkinase"/>
    <property type="match status" value="1"/>
</dbReference>
<protein>
    <recommendedName>
        <fullName evidence="4">Protein kinase domain-containing protein</fullName>
    </recommendedName>
</protein>
<dbReference type="OrthoDB" id="248923at2759"/>
<accession>A0A367JNX6</accession>
<dbReference type="Proteomes" id="UP000253551">
    <property type="component" value="Unassembled WGS sequence"/>
</dbReference>
<feature type="coiled-coil region" evidence="2">
    <location>
        <begin position="466"/>
        <end position="493"/>
    </location>
</feature>
<feature type="region of interest" description="Disordered" evidence="3">
    <location>
        <begin position="335"/>
        <end position="354"/>
    </location>
</feature>
<dbReference type="InterPro" id="IPR000719">
    <property type="entry name" value="Prot_kinase_dom"/>
</dbReference>
<evidence type="ECO:0000313" key="5">
    <source>
        <dbReference type="EMBL" id="RCH91628.1"/>
    </source>
</evidence>
<reference evidence="5 6" key="1">
    <citation type="journal article" date="2018" name="G3 (Bethesda)">
        <title>Phylogenetic and Phylogenomic Definition of Rhizopus Species.</title>
        <authorList>
            <person name="Gryganskyi A.P."/>
            <person name="Golan J."/>
            <person name="Dolatabadi S."/>
            <person name="Mondo S."/>
            <person name="Robb S."/>
            <person name="Idnurm A."/>
            <person name="Muszewska A."/>
            <person name="Steczkiewicz K."/>
            <person name="Masonjones S."/>
            <person name="Liao H.L."/>
            <person name="Gajdeczka M.T."/>
            <person name="Anike F."/>
            <person name="Vuek A."/>
            <person name="Anishchenko I.M."/>
            <person name="Voigt K."/>
            <person name="de Hoog G.S."/>
            <person name="Smith M.E."/>
            <person name="Heitman J."/>
            <person name="Vilgalys R."/>
            <person name="Stajich J.E."/>
        </authorList>
    </citation>
    <scope>NUCLEOTIDE SEQUENCE [LARGE SCALE GENOMIC DNA]</scope>
    <source>
        <strain evidence="5 6">LSU 92-RS-03</strain>
    </source>
</reference>
<feature type="compositionally biased region" description="Basic and acidic residues" evidence="3">
    <location>
        <begin position="335"/>
        <end position="344"/>
    </location>
</feature>
<dbReference type="Gene3D" id="1.10.510.10">
    <property type="entry name" value="Transferase(Phosphotransferase) domain 1"/>
    <property type="match status" value="1"/>
</dbReference>
<comment type="similarity">
    <text evidence="1">Belongs to the protein kinase superfamily. STE Ser/Thr protein kinase family. STE20 subfamily.</text>
</comment>